<dbReference type="Proteomes" id="UP000071979">
    <property type="component" value="Unassembled WGS sequence"/>
</dbReference>
<dbReference type="RefSeq" id="WP_021508836.1">
    <property type="nucleotide sequence ID" value="NZ_CP109854.1"/>
</dbReference>
<dbReference type="PANTHER" id="PTHR40260:SF2">
    <property type="entry name" value="BLR8190 PROTEIN"/>
    <property type="match status" value="1"/>
</dbReference>
<dbReference type="InterPro" id="IPR009799">
    <property type="entry name" value="EthD_dom"/>
</dbReference>
<organism evidence="1 2">
    <name type="scientific">Pantoea dispersa</name>
    <dbReference type="NCBI Taxonomy" id="59814"/>
    <lineage>
        <taxon>Bacteria</taxon>
        <taxon>Pseudomonadati</taxon>
        <taxon>Pseudomonadota</taxon>
        <taxon>Gammaproteobacteria</taxon>
        <taxon>Enterobacterales</taxon>
        <taxon>Erwiniaceae</taxon>
        <taxon>Pantoea</taxon>
    </lineage>
</organism>
<dbReference type="AlphaFoldDB" id="A0A8E1RWP4"/>
<proteinExistence type="predicted"/>
<dbReference type="NCBIfam" id="TIGR02118">
    <property type="entry name" value="EthD family reductase"/>
    <property type="match status" value="1"/>
</dbReference>
<dbReference type="EMBL" id="LDSE01000031">
    <property type="protein sequence ID" value="KTS66314.1"/>
    <property type="molecule type" value="Genomic_DNA"/>
</dbReference>
<protein>
    <submittedName>
        <fullName evidence="1">Ethyl tert-butyl ether degradation protein EthD</fullName>
    </submittedName>
</protein>
<dbReference type="GO" id="GO:0016491">
    <property type="term" value="F:oxidoreductase activity"/>
    <property type="evidence" value="ECO:0007669"/>
    <property type="project" value="InterPro"/>
</dbReference>
<name>A0A8E1RWP4_9GAMM</name>
<dbReference type="Gene3D" id="3.30.70.100">
    <property type="match status" value="1"/>
</dbReference>
<accession>A0A8E1RWP4</accession>
<dbReference type="SUPFAM" id="SSF54909">
    <property type="entry name" value="Dimeric alpha+beta barrel"/>
    <property type="match status" value="1"/>
</dbReference>
<evidence type="ECO:0000313" key="1">
    <source>
        <dbReference type="EMBL" id="KTS66314.1"/>
    </source>
</evidence>
<dbReference type="PANTHER" id="PTHR40260">
    <property type="entry name" value="BLR8190 PROTEIN"/>
    <property type="match status" value="1"/>
</dbReference>
<reference evidence="1 2" key="1">
    <citation type="journal article" date="2016" name="Front. Microbiol.">
        <title>Genomic Resource of Rice Seed Associated Bacteria.</title>
        <authorList>
            <person name="Midha S."/>
            <person name="Bansal K."/>
            <person name="Sharma S."/>
            <person name="Kumar N."/>
            <person name="Patil P.P."/>
            <person name="Chaudhry V."/>
            <person name="Patil P.B."/>
        </authorList>
    </citation>
    <scope>NUCLEOTIDE SEQUENCE [LARGE SCALE GENOMIC DNA]</scope>
    <source>
        <strain evidence="1 2">SA3</strain>
    </source>
</reference>
<dbReference type="InterPro" id="IPR011008">
    <property type="entry name" value="Dimeric_a/b-barrel"/>
</dbReference>
<comment type="caution">
    <text evidence="1">The sequence shown here is derived from an EMBL/GenBank/DDBJ whole genome shotgun (WGS) entry which is preliminary data.</text>
</comment>
<sequence length="100" mass="11518">MHQMMVVCVGDETHRFDRDYYTHTHLPLALACWQDYGLISAEAFYPASDRSGWLSIGVYTFACQQDVNRALESEQTKRVMADVVHFTDATTVIRSHFIPF</sequence>
<gene>
    <name evidence="1" type="ORF">SA3R_17730</name>
</gene>
<evidence type="ECO:0000313" key="2">
    <source>
        <dbReference type="Proteomes" id="UP000071979"/>
    </source>
</evidence>